<dbReference type="SUPFAM" id="SSF47862">
    <property type="entry name" value="Saposin"/>
    <property type="match status" value="1"/>
</dbReference>
<dbReference type="GeneID" id="10501265"/>
<dbReference type="OrthoDB" id="69496at2759"/>
<evidence type="ECO:0000313" key="5">
    <source>
        <dbReference type="EMBL" id="EGC35553.1"/>
    </source>
</evidence>
<dbReference type="Gene3D" id="1.10.225.10">
    <property type="entry name" value="Saposin-like"/>
    <property type="match status" value="1"/>
</dbReference>
<sequence>MNYKFICFTIFVALTISYSVSFTPIECDLCQLGIDSLHGIAIADNLTESDIYLALQRICDSVPSNYSTMCNTLLKYSGETIIDQVLNGTRSEVVCSELTICNSNNVKSKD</sequence>
<dbReference type="AlphaFoldDB" id="F0ZKG8"/>
<keyword evidence="1" id="KW-1015">Disulfide bond</keyword>
<gene>
    <name evidence="5" type="ORF">DICPUDRAFT_22139</name>
</gene>
<dbReference type="KEGG" id="dpp:DICPUDRAFT_22139"/>
<dbReference type="SMART" id="SM00741">
    <property type="entry name" value="SapB"/>
    <property type="match status" value="1"/>
</dbReference>
<dbReference type="GO" id="GO:0005615">
    <property type="term" value="C:extracellular space"/>
    <property type="evidence" value="ECO:0000318"/>
    <property type="project" value="GO_Central"/>
</dbReference>
<name>F0ZKG8_DICPU</name>
<feature type="domain" description="Saposin B-type" evidence="4">
    <location>
        <begin position="23"/>
        <end position="105"/>
    </location>
</feature>
<feature type="signal peptide" evidence="3">
    <location>
        <begin position="1"/>
        <end position="22"/>
    </location>
</feature>
<evidence type="ECO:0000313" key="6">
    <source>
        <dbReference type="Proteomes" id="UP000001064"/>
    </source>
</evidence>
<dbReference type="InterPro" id="IPR051428">
    <property type="entry name" value="Sphingo_Act-Surfact_Prot"/>
</dbReference>
<reference evidence="6" key="1">
    <citation type="journal article" date="2011" name="Genome Biol.">
        <title>Comparative genomics of the social amoebae Dictyostelium discoideum and Dictyostelium purpureum.</title>
        <authorList>
            <consortium name="US DOE Joint Genome Institute (JGI-PGF)"/>
            <person name="Sucgang R."/>
            <person name="Kuo A."/>
            <person name="Tian X."/>
            <person name="Salerno W."/>
            <person name="Parikh A."/>
            <person name="Feasley C.L."/>
            <person name="Dalin E."/>
            <person name="Tu H."/>
            <person name="Huang E."/>
            <person name="Barry K."/>
            <person name="Lindquist E."/>
            <person name="Shapiro H."/>
            <person name="Bruce D."/>
            <person name="Schmutz J."/>
            <person name="Salamov A."/>
            <person name="Fey P."/>
            <person name="Gaudet P."/>
            <person name="Anjard C."/>
            <person name="Babu M.M."/>
            <person name="Basu S."/>
            <person name="Bushmanova Y."/>
            <person name="van der Wel H."/>
            <person name="Katoh-Kurasawa M."/>
            <person name="Dinh C."/>
            <person name="Coutinho P.M."/>
            <person name="Saito T."/>
            <person name="Elias M."/>
            <person name="Schaap P."/>
            <person name="Kay R.R."/>
            <person name="Henrissat B."/>
            <person name="Eichinger L."/>
            <person name="Rivero F."/>
            <person name="Putnam N.H."/>
            <person name="West C.M."/>
            <person name="Loomis W.F."/>
            <person name="Chisholm R.L."/>
            <person name="Shaulsky G."/>
            <person name="Strassmann J.E."/>
            <person name="Queller D.C."/>
            <person name="Kuspa A."/>
            <person name="Grigoriev I.V."/>
        </authorList>
    </citation>
    <scope>NUCLEOTIDE SEQUENCE [LARGE SCALE GENOMIC DNA]</scope>
    <source>
        <strain evidence="6">QSDP1</strain>
    </source>
</reference>
<evidence type="ECO:0000256" key="2">
    <source>
        <dbReference type="ARBA" id="ARBA00023180"/>
    </source>
</evidence>
<dbReference type="eggNOG" id="ENOG502RI9Q">
    <property type="taxonomic scope" value="Eukaryota"/>
</dbReference>
<dbReference type="RefSeq" id="XP_003287924.1">
    <property type="nucleotide sequence ID" value="XM_003287876.1"/>
</dbReference>
<proteinExistence type="predicted"/>
<dbReference type="InterPro" id="IPR011001">
    <property type="entry name" value="Saposin-like"/>
</dbReference>
<dbReference type="PANTHER" id="PTHR11480">
    <property type="entry name" value="SAPOSIN-RELATED"/>
    <property type="match status" value="1"/>
</dbReference>
<evidence type="ECO:0000256" key="1">
    <source>
        <dbReference type="ARBA" id="ARBA00023157"/>
    </source>
</evidence>
<dbReference type="VEuPathDB" id="AmoebaDB:DICPUDRAFT_22139"/>
<keyword evidence="2" id="KW-0325">Glycoprotein</keyword>
<keyword evidence="6" id="KW-1185">Reference proteome</keyword>
<dbReference type="InterPro" id="IPR008139">
    <property type="entry name" value="SaposinB_dom"/>
</dbReference>
<dbReference type="PROSITE" id="PS50015">
    <property type="entry name" value="SAP_B"/>
    <property type="match status" value="1"/>
</dbReference>
<dbReference type="PANTHER" id="PTHR11480:SF89">
    <property type="entry name" value="SAPOSIN B-TYPE DOMAIN-CONTAINING PROTEIN"/>
    <property type="match status" value="1"/>
</dbReference>
<dbReference type="EMBL" id="GL871056">
    <property type="protein sequence ID" value="EGC35553.1"/>
    <property type="molecule type" value="Genomic_DNA"/>
</dbReference>
<evidence type="ECO:0000256" key="3">
    <source>
        <dbReference type="SAM" id="SignalP"/>
    </source>
</evidence>
<feature type="non-terminal residue" evidence="5">
    <location>
        <position position="110"/>
    </location>
</feature>
<keyword evidence="3" id="KW-0732">Signal</keyword>
<dbReference type="OMA" id="YICITIC"/>
<dbReference type="Pfam" id="PF03489">
    <property type="entry name" value="SapB_2"/>
    <property type="match status" value="1"/>
</dbReference>
<organism evidence="5 6">
    <name type="scientific">Dictyostelium purpureum</name>
    <name type="common">Slime mold</name>
    <dbReference type="NCBI Taxonomy" id="5786"/>
    <lineage>
        <taxon>Eukaryota</taxon>
        <taxon>Amoebozoa</taxon>
        <taxon>Evosea</taxon>
        <taxon>Eumycetozoa</taxon>
        <taxon>Dictyostelia</taxon>
        <taxon>Dictyosteliales</taxon>
        <taxon>Dictyosteliaceae</taxon>
        <taxon>Dictyostelium</taxon>
    </lineage>
</organism>
<accession>F0ZKG8</accession>
<protein>
    <recommendedName>
        <fullName evidence="4">Saposin B-type domain-containing protein</fullName>
    </recommendedName>
</protein>
<evidence type="ECO:0000259" key="4">
    <source>
        <dbReference type="PROSITE" id="PS50015"/>
    </source>
</evidence>
<dbReference type="InParanoid" id="F0ZKG8"/>
<dbReference type="InterPro" id="IPR008138">
    <property type="entry name" value="SapB_2"/>
</dbReference>
<dbReference type="Proteomes" id="UP000001064">
    <property type="component" value="Unassembled WGS sequence"/>
</dbReference>
<feature type="chain" id="PRO_5003265180" description="Saposin B-type domain-containing protein" evidence="3">
    <location>
        <begin position="23"/>
        <end position="110"/>
    </location>
</feature>